<evidence type="ECO:0000313" key="3">
    <source>
        <dbReference type="Proteomes" id="UP000238949"/>
    </source>
</evidence>
<dbReference type="RefSeq" id="WP_105934516.1">
    <property type="nucleotide sequence ID" value="NZ_PVNP01000089.1"/>
</dbReference>
<dbReference type="Proteomes" id="UP000238949">
    <property type="component" value="Unassembled WGS sequence"/>
</dbReference>
<dbReference type="SUPFAM" id="SSF53474">
    <property type="entry name" value="alpha/beta-Hydrolases"/>
    <property type="match status" value="1"/>
</dbReference>
<feature type="chain" id="PRO_5015752832" evidence="1">
    <location>
        <begin position="20"/>
        <end position="451"/>
    </location>
</feature>
<proteinExistence type="predicted"/>
<keyword evidence="3" id="KW-1185">Reference proteome</keyword>
<evidence type="ECO:0000313" key="2">
    <source>
        <dbReference type="EMBL" id="PRO73770.1"/>
    </source>
</evidence>
<accession>A0A2S9VBE5</accession>
<dbReference type="AlphaFoldDB" id="A0A2S9VBE5"/>
<evidence type="ECO:0000256" key="1">
    <source>
        <dbReference type="SAM" id="SignalP"/>
    </source>
</evidence>
<name>A0A2S9VBE5_9ALTE</name>
<gene>
    <name evidence="2" type="ORF">C6Y40_10225</name>
</gene>
<keyword evidence="1" id="KW-0732">Signal</keyword>
<dbReference type="OrthoDB" id="7197847at2"/>
<keyword evidence="2" id="KW-0378">Hydrolase</keyword>
<organism evidence="2 3">
    <name type="scientific">Alteromonas alba</name>
    <dbReference type="NCBI Taxonomy" id="2079529"/>
    <lineage>
        <taxon>Bacteria</taxon>
        <taxon>Pseudomonadati</taxon>
        <taxon>Pseudomonadota</taxon>
        <taxon>Gammaproteobacteria</taxon>
        <taxon>Alteromonadales</taxon>
        <taxon>Alteromonadaceae</taxon>
        <taxon>Alteromonas/Salinimonas group</taxon>
        <taxon>Alteromonas</taxon>
    </lineage>
</organism>
<dbReference type="EMBL" id="PVNP01000089">
    <property type="protein sequence ID" value="PRO73770.1"/>
    <property type="molecule type" value="Genomic_DNA"/>
</dbReference>
<protein>
    <submittedName>
        <fullName evidence="2">Alpha/beta hydrolase</fullName>
    </submittedName>
</protein>
<reference evidence="3" key="1">
    <citation type="journal article" date="2020" name="Int. J. Syst. Evol. Microbiol.">
        <title>Alteromonas alba sp. nov., a marine bacterium isolated from the seawater of the West Pacific Ocean.</title>
        <authorList>
            <person name="Sun C."/>
            <person name="Wu Y.-H."/>
            <person name="Xamxidin M."/>
            <person name="Cheng H."/>
            <person name="Xu X.-W."/>
        </authorList>
    </citation>
    <scope>NUCLEOTIDE SEQUENCE [LARGE SCALE GENOMIC DNA]</scope>
    <source>
        <strain evidence="3">190</strain>
    </source>
</reference>
<sequence>MRSLLIPILAGCFFLQSCAIEPPVPEDANTHADVRKTEGMLADGAMWRASVPKNWNGTLLLYARGYSSKLSPPKLAPGDSEKMLLDAGYALVASQYPQAGWSVEQAIPSQVLALEAFSNVYTKPDRIIAWGSSMGGLVTAALAERHSDRLDGAITLCASAFGAVPMMNMAFDGAFTLATLIAPEEAFSPVGKGDNFAAVRKLMDKVKIARETPLGRARVALAGVLGGIPSWTQKHTPRPDATDYNLQEANIAKAIGMGVFLPRGDQERRAQGVFSGNSDIDYHKLLAASGRSDFVEAMYKMAGASLDDDLATLARQDRVKPDPDAVEYMRENFTPSGHVTIPVLNAHTIGDGMTSPALQAGYTELIMQRSGRHMVAAAWLERAGHCTETYAEHKALLSVLEERLDSGQWPDLSSYFQSTHDDLSELSFTDYEPYPLPRACIQSHLCGQSLR</sequence>
<dbReference type="InterPro" id="IPR029058">
    <property type="entry name" value="AB_hydrolase_fold"/>
</dbReference>
<dbReference type="Gene3D" id="3.40.50.1820">
    <property type="entry name" value="alpha/beta hydrolase"/>
    <property type="match status" value="1"/>
</dbReference>
<dbReference type="PROSITE" id="PS51257">
    <property type="entry name" value="PROKAR_LIPOPROTEIN"/>
    <property type="match status" value="1"/>
</dbReference>
<comment type="caution">
    <text evidence="2">The sequence shown here is derived from an EMBL/GenBank/DDBJ whole genome shotgun (WGS) entry which is preliminary data.</text>
</comment>
<feature type="signal peptide" evidence="1">
    <location>
        <begin position="1"/>
        <end position="19"/>
    </location>
</feature>
<dbReference type="GO" id="GO:0016787">
    <property type="term" value="F:hydrolase activity"/>
    <property type="evidence" value="ECO:0007669"/>
    <property type="project" value="UniProtKB-KW"/>
</dbReference>